<dbReference type="CDD" id="cd04233">
    <property type="entry name" value="Auracyanin"/>
    <property type="match status" value="1"/>
</dbReference>
<dbReference type="InterPro" id="IPR050845">
    <property type="entry name" value="Cu-binding_ET"/>
</dbReference>
<dbReference type="Gene3D" id="2.60.40.420">
    <property type="entry name" value="Cupredoxins - blue copper proteins"/>
    <property type="match status" value="1"/>
</dbReference>
<evidence type="ECO:0000256" key="1">
    <source>
        <dbReference type="ARBA" id="ARBA00022448"/>
    </source>
</evidence>
<dbReference type="PROSITE" id="PS00196">
    <property type="entry name" value="COPPER_BLUE"/>
    <property type="match status" value="1"/>
</dbReference>
<dbReference type="InterPro" id="IPR008972">
    <property type="entry name" value="Cupredoxin"/>
</dbReference>
<gene>
    <name evidence="7" type="ORF">SAMN05421823_104528</name>
</gene>
<keyword evidence="2" id="KW-0479">Metal-binding</keyword>
<evidence type="ECO:0000256" key="4">
    <source>
        <dbReference type="ARBA" id="ARBA00023008"/>
    </source>
</evidence>
<name>A0A1G9HSP6_9BACT</name>
<evidence type="ECO:0000259" key="6">
    <source>
        <dbReference type="Pfam" id="PF00127"/>
    </source>
</evidence>
<dbReference type="PANTHER" id="PTHR38439">
    <property type="entry name" value="AURACYANIN-B"/>
    <property type="match status" value="1"/>
</dbReference>
<dbReference type="STRING" id="1075417.SAMN05421823_104528"/>
<feature type="signal peptide" evidence="5">
    <location>
        <begin position="1"/>
        <end position="22"/>
    </location>
</feature>
<dbReference type="InterPro" id="IPR028871">
    <property type="entry name" value="BlueCu_1_BS"/>
</dbReference>
<proteinExistence type="predicted"/>
<reference evidence="7 8" key="1">
    <citation type="submission" date="2016-10" db="EMBL/GenBank/DDBJ databases">
        <authorList>
            <person name="de Groot N.N."/>
        </authorList>
    </citation>
    <scope>NUCLEOTIDE SEQUENCE [LARGE SCALE GENOMIC DNA]</scope>
    <source>
        <strain evidence="7 8">DSM 25186</strain>
    </source>
</reference>
<feature type="chain" id="PRO_5011535244" evidence="5">
    <location>
        <begin position="23"/>
        <end position="176"/>
    </location>
</feature>
<dbReference type="GO" id="GO:0009055">
    <property type="term" value="F:electron transfer activity"/>
    <property type="evidence" value="ECO:0007669"/>
    <property type="project" value="InterPro"/>
</dbReference>
<dbReference type="PANTHER" id="PTHR38439:SF2">
    <property type="entry name" value="OUTER MEMBRANE PROTEIN H.8"/>
    <property type="match status" value="1"/>
</dbReference>
<evidence type="ECO:0000256" key="3">
    <source>
        <dbReference type="ARBA" id="ARBA00022982"/>
    </source>
</evidence>
<dbReference type="AlphaFoldDB" id="A0A1G9HSP6"/>
<keyword evidence="1" id="KW-0813">Transport</keyword>
<accession>A0A1G9HSP6</accession>
<dbReference type="OrthoDB" id="9814063at2"/>
<evidence type="ECO:0000313" key="8">
    <source>
        <dbReference type="Proteomes" id="UP000198510"/>
    </source>
</evidence>
<dbReference type="Pfam" id="PF00127">
    <property type="entry name" value="Copper-bind"/>
    <property type="match status" value="1"/>
</dbReference>
<evidence type="ECO:0000313" key="7">
    <source>
        <dbReference type="EMBL" id="SDL16011.1"/>
    </source>
</evidence>
<feature type="domain" description="Blue (type 1) copper" evidence="6">
    <location>
        <begin position="60"/>
        <end position="173"/>
    </location>
</feature>
<dbReference type="PROSITE" id="PS51257">
    <property type="entry name" value="PROKAR_LIPOPROTEIN"/>
    <property type="match status" value="1"/>
</dbReference>
<keyword evidence="5" id="KW-0732">Signal</keyword>
<dbReference type="GO" id="GO:0005507">
    <property type="term" value="F:copper ion binding"/>
    <property type="evidence" value="ECO:0007669"/>
    <property type="project" value="InterPro"/>
</dbReference>
<dbReference type="SUPFAM" id="SSF49503">
    <property type="entry name" value="Cupredoxins"/>
    <property type="match status" value="1"/>
</dbReference>
<keyword evidence="4" id="KW-0186">Copper</keyword>
<sequence length="176" mass="19016">MCKYRFLTFAPLLALLIFGACANEDRSRNTEQDEMVVSSAIEDESTAAGPVTITVRAIGNNMAEMDYDQEEITVPAGAEVTVTLVNEATDASMVHNIVFVEKGKMEGIARAGIQAGQENDWVPDNPVVIAHTKLAKPGESVTVTFTAPAAGEYEFVCTYPGHWQKMNGKFIVKGNA</sequence>
<keyword evidence="8" id="KW-1185">Reference proteome</keyword>
<keyword evidence="3" id="KW-0249">Electron transport</keyword>
<organism evidence="7 8">
    <name type="scientific">Catalinimonas alkaloidigena</name>
    <dbReference type="NCBI Taxonomy" id="1075417"/>
    <lineage>
        <taxon>Bacteria</taxon>
        <taxon>Pseudomonadati</taxon>
        <taxon>Bacteroidota</taxon>
        <taxon>Cytophagia</taxon>
        <taxon>Cytophagales</taxon>
        <taxon>Catalimonadaceae</taxon>
        <taxon>Catalinimonas</taxon>
    </lineage>
</organism>
<dbReference type="Proteomes" id="UP000198510">
    <property type="component" value="Unassembled WGS sequence"/>
</dbReference>
<dbReference type="RefSeq" id="WP_089682696.1">
    <property type="nucleotide sequence ID" value="NZ_FNFO01000004.1"/>
</dbReference>
<dbReference type="EMBL" id="FNFO01000004">
    <property type="protein sequence ID" value="SDL16011.1"/>
    <property type="molecule type" value="Genomic_DNA"/>
</dbReference>
<protein>
    <submittedName>
        <fullName evidence="7">Azurin</fullName>
    </submittedName>
</protein>
<evidence type="ECO:0000256" key="2">
    <source>
        <dbReference type="ARBA" id="ARBA00022723"/>
    </source>
</evidence>
<dbReference type="InterPro" id="IPR000923">
    <property type="entry name" value="BlueCu_1"/>
</dbReference>
<evidence type="ECO:0000256" key="5">
    <source>
        <dbReference type="SAM" id="SignalP"/>
    </source>
</evidence>